<proteinExistence type="predicted"/>
<dbReference type="EMBL" id="AUPC02000224">
    <property type="protein sequence ID" value="POG65066.1"/>
    <property type="molecule type" value="Genomic_DNA"/>
</dbReference>
<protein>
    <submittedName>
        <fullName evidence="1">Uncharacterized protein</fullName>
    </submittedName>
</protein>
<sequence length="323" mass="38126">MVRDLFKDIFVNAKLSCQQEMGRTYYSAKCFMAVCFNCGIADIEIPSSNDTYPYCNECETGPGFKRKREKAKFQPFLDETAKFFVITSKVFSLSGSLGMFWRISDTQEETFGSSKKLQLVINWRKCQFCKKIPPGKNSIKIYSAWNVRSCRKCIESRFSSVPPPCELPYEELLVDKTPLSKYNKKFENCKFYLKSDVDSARNEYNALLPEKRDEWRTKKSNAYQRKLRDILLRKDKIREYKGYQAEYEKGAQDHRLKLLTSKCKEMENENNPYTGEKFNFIILQKCQAYKDACKSKEEMTDRRWGYLRKKLIEQHSDFISNKK</sequence>
<dbReference type="Proteomes" id="UP000018888">
    <property type="component" value="Unassembled WGS sequence"/>
</dbReference>
<evidence type="ECO:0000313" key="2">
    <source>
        <dbReference type="Proteomes" id="UP000018888"/>
    </source>
</evidence>
<accession>A0A2P4PI40</accession>
<name>A0A2P4PI40_RHIID</name>
<evidence type="ECO:0000313" key="1">
    <source>
        <dbReference type="EMBL" id="POG65066.1"/>
    </source>
</evidence>
<gene>
    <name evidence="1" type="ORF">GLOIN_2v1844953</name>
</gene>
<organism evidence="1 2">
    <name type="scientific">Rhizophagus irregularis (strain DAOM 181602 / DAOM 197198 / MUCL 43194)</name>
    <name type="common">Arbuscular mycorrhizal fungus</name>
    <name type="synonym">Glomus intraradices</name>
    <dbReference type="NCBI Taxonomy" id="747089"/>
    <lineage>
        <taxon>Eukaryota</taxon>
        <taxon>Fungi</taxon>
        <taxon>Fungi incertae sedis</taxon>
        <taxon>Mucoromycota</taxon>
        <taxon>Glomeromycotina</taxon>
        <taxon>Glomeromycetes</taxon>
        <taxon>Glomerales</taxon>
        <taxon>Glomeraceae</taxon>
        <taxon>Rhizophagus</taxon>
    </lineage>
</organism>
<comment type="caution">
    <text evidence="1">The sequence shown here is derived from an EMBL/GenBank/DDBJ whole genome shotgun (WGS) entry which is preliminary data.</text>
</comment>
<reference evidence="1 2" key="2">
    <citation type="journal article" date="2018" name="New Phytol.">
        <title>High intraspecific genome diversity in the model arbuscular mycorrhizal symbiont Rhizophagus irregularis.</title>
        <authorList>
            <person name="Chen E.C.H."/>
            <person name="Morin E."/>
            <person name="Beaudet D."/>
            <person name="Noel J."/>
            <person name="Yildirir G."/>
            <person name="Ndikumana S."/>
            <person name="Charron P."/>
            <person name="St-Onge C."/>
            <person name="Giorgi J."/>
            <person name="Kruger M."/>
            <person name="Marton T."/>
            <person name="Ropars J."/>
            <person name="Grigoriev I.V."/>
            <person name="Hainaut M."/>
            <person name="Henrissat B."/>
            <person name="Roux C."/>
            <person name="Martin F."/>
            <person name="Corradi N."/>
        </authorList>
    </citation>
    <scope>NUCLEOTIDE SEQUENCE [LARGE SCALE GENOMIC DNA]</scope>
    <source>
        <strain evidence="1 2">DAOM 197198</strain>
    </source>
</reference>
<dbReference type="VEuPathDB" id="FungiDB:RhiirFUN_016168"/>
<dbReference type="VEuPathDB" id="FungiDB:RhiirFUN_016169"/>
<reference evidence="1 2" key="1">
    <citation type="journal article" date="2013" name="Proc. Natl. Acad. Sci. U.S.A.">
        <title>Genome of an arbuscular mycorrhizal fungus provides insight into the oldest plant symbiosis.</title>
        <authorList>
            <person name="Tisserant E."/>
            <person name="Malbreil M."/>
            <person name="Kuo A."/>
            <person name="Kohler A."/>
            <person name="Symeonidi A."/>
            <person name="Balestrini R."/>
            <person name="Charron P."/>
            <person name="Duensing N."/>
            <person name="Frei Dit Frey N."/>
            <person name="Gianinazzi-Pearson V."/>
            <person name="Gilbert L.B."/>
            <person name="Handa Y."/>
            <person name="Herr J.R."/>
            <person name="Hijri M."/>
            <person name="Koul R."/>
            <person name="Kawaguchi M."/>
            <person name="Krajinski F."/>
            <person name="Lammers P.J."/>
            <person name="Masclaux F.G."/>
            <person name="Murat C."/>
            <person name="Morin E."/>
            <person name="Ndikumana S."/>
            <person name="Pagni M."/>
            <person name="Petitpierre D."/>
            <person name="Requena N."/>
            <person name="Rosikiewicz P."/>
            <person name="Riley R."/>
            <person name="Saito K."/>
            <person name="San Clemente H."/>
            <person name="Shapiro H."/>
            <person name="van Tuinen D."/>
            <person name="Becard G."/>
            <person name="Bonfante P."/>
            <person name="Paszkowski U."/>
            <person name="Shachar-Hill Y.Y."/>
            <person name="Tuskan G.A."/>
            <person name="Young P.W."/>
            <person name="Sanders I.R."/>
            <person name="Henrissat B."/>
            <person name="Rensing S.A."/>
            <person name="Grigoriev I.V."/>
            <person name="Corradi N."/>
            <person name="Roux C."/>
            <person name="Martin F."/>
        </authorList>
    </citation>
    <scope>NUCLEOTIDE SEQUENCE [LARGE SCALE GENOMIC DNA]</scope>
    <source>
        <strain evidence="1 2">DAOM 197198</strain>
    </source>
</reference>
<keyword evidence="2" id="KW-1185">Reference proteome</keyword>
<dbReference type="AlphaFoldDB" id="A0A2P4PI40"/>